<keyword evidence="1" id="KW-0472">Membrane</keyword>
<protein>
    <submittedName>
        <fullName evidence="2">Uncharacterized protein</fullName>
    </submittedName>
</protein>
<keyword evidence="3" id="KW-1185">Reference proteome</keyword>
<reference evidence="2 3" key="1">
    <citation type="submission" date="2015-09" db="EMBL/GenBank/DDBJ databases">
        <title>Atta colombica WGS genome.</title>
        <authorList>
            <person name="Nygaard S."/>
            <person name="Hu H."/>
            <person name="Boomsma J."/>
            <person name="Zhang G."/>
        </authorList>
    </citation>
    <scope>NUCLEOTIDE SEQUENCE [LARGE SCALE GENOMIC DNA]</scope>
    <source>
        <strain evidence="2">Treedump-2</strain>
        <tissue evidence="2">Whole body</tissue>
    </source>
</reference>
<dbReference type="Proteomes" id="UP000078540">
    <property type="component" value="Unassembled WGS sequence"/>
</dbReference>
<gene>
    <name evidence="2" type="ORF">ALC53_01095</name>
</gene>
<keyword evidence="1" id="KW-1133">Transmembrane helix</keyword>
<name>A0A195BXG2_9HYME</name>
<accession>A0A195BXG2</accession>
<sequence length="119" mass="13020">MRLMYQYNRRKEVHGVLVRNPKCMTRLRGGPAIASMLTLLAAATSGILSPLINLATPSEKDNGAGIAVCFSGAIRCAVQFFIGDCRLPPVFHEPRRVRRRRCLTSSTLSGLSCPTTSRS</sequence>
<evidence type="ECO:0000313" key="3">
    <source>
        <dbReference type="Proteomes" id="UP000078540"/>
    </source>
</evidence>
<feature type="transmembrane region" description="Helical" evidence="1">
    <location>
        <begin position="32"/>
        <end position="52"/>
    </location>
</feature>
<proteinExistence type="predicted"/>
<organism evidence="2 3">
    <name type="scientific">Atta colombica</name>
    <dbReference type="NCBI Taxonomy" id="520822"/>
    <lineage>
        <taxon>Eukaryota</taxon>
        <taxon>Metazoa</taxon>
        <taxon>Ecdysozoa</taxon>
        <taxon>Arthropoda</taxon>
        <taxon>Hexapoda</taxon>
        <taxon>Insecta</taxon>
        <taxon>Pterygota</taxon>
        <taxon>Neoptera</taxon>
        <taxon>Endopterygota</taxon>
        <taxon>Hymenoptera</taxon>
        <taxon>Apocrita</taxon>
        <taxon>Aculeata</taxon>
        <taxon>Formicoidea</taxon>
        <taxon>Formicidae</taxon>
        <taxon>Myrmicinae</taxon>
        <taxon>Atta</taxon>
    </lineage>
</organism>
<evidence type="ECO:0000313" key="2">
    <source>
        <dbReference type="EMBL" id="KYM92638.1"/>
    </source>
</evidence>
<dbReference type="EMBL" id="KQ976401">
    <property type="protein sequence ID" value="KYM92638.1"/>
    <property type="molecule type" value="Genomic_DNA"/>
</dbReference>
<dbReference type="AlphaFoldDB" id="A0A195BXG2"/>
<keyword evidence="1" id="KW-0812">Transmembrane</keyword>
<evidence type="ECO:0000256" key="1">
    <source>
        <dbReference type="SAM" id="Phobius"/>
    </source>
</evidence>